<evidence type="ECO:0000256" key="6">
    <source>
        <dbReference type="ARBA" id="ARBA00008982"/>
    </source>
</evidence>
<keyword evidence="14 20" id="KW-0067">ATP-binding</keyword>
<accession>A0A9P5S875</accession>
<evidence type="ECO:0000256" key="14">
    <source>
        <dbReference type="ARBA" id="ARBA00022840"/>
    </source>
</evidence>
<keyword evidence="10 21" id="KW-0808">Transferase</keyword>
<dbReference type="FunFam" id="3.40.50.1260:FF:000019">
    <property type="entry name" value="Phosphoglycerate kinase 1"/>
    <property type="match status" value="1"/>
</dbReference>
<dbReference type="CDD" id="cd00318">
    <property type="entry name" value="Phosphoglycerate_kinase"/>
    <property type="match status" value="1"/>
</dbReference>
<evidence type="ECO:0000256" key="5">
    <source>
        <dbReference type="ARBA" id="ARBA00004838"/>
    </source>
</evidence>
<evidence type="ECO:0000256" key="7">
    <source>
        <dbReference type="ARBA" id="ARBA00011245"/>
    </source>
</evidence>
<dbReference type="GO" id="GO:0004618">
    <property type="term" value="F:phosphoglycerate kinase activity"/>
    <property type="evidence" value="ECO:0007669"/>
    <property type="project" value="UniProtKB-EC"/>
</dbReference>
<evidence type="ECO:0000256" key="20">
    <source>
        <dbReference type="PIRSR" id="PIRSR000724-2"/>
    </source>
</evidence>
<gene>
    <name evidence="23" type="primary">PGK1</name>
    <name evidence="23" type="ORF">BG015_000008</name>
</gene>
<dbReference type="SUPFAM" id="SSF53748">
    <property type="entry name" value="Phosphoglycerate kinase"/>
    <property type="match status" value="1"/>
</dbReference>
<feature type="binding site" evidence="19">
    <location>
        <position position="172"/>
    </location>
    <ligand>
        <name>(2R)-3-phosphoglycerate</name>
        <dbReference type="ChEBI" id="CHEBI:58272"/>
    </ligand>
</feature>
<evidence type="ECO:0000313" key="23">
    <source>
        <dbReference type="EMBL" id="KAF9157115.1"/>
    </source>
</evidence>
<keyword evidence="24" id="KW-1185">Reference proteome</keyword>
<comment type="caution">
    <text evidence="23">The sequence shown here is derived from an EMBL/GenBank/DDBJ whole genome shotgun (WGS) entry which is preliminary data.</text>
</comment>
<evidence type="ECO:0000256" key="3">
    <source>
        <dbReference type="ARBA" id="ARBA00004173"/>
    </source>
</evidence>
<evidence type="ECO:0000256" key="9">
    <source>
        <dbReference type="ARBA" id="ARBA00022490"/>
    </source>
</evidence>
<keyword evidence="12" id="KW-0547">Nucleotide-binding</keyword>
<dbReference type="InterPro" id="IPR001576">
    <property type="entry name" value="Phosphoglycerate_kinase"/>
</dbReference>
<keyword evidence="9" id="KW-0963">Cytoplasm</keyword>
<dbReference type="OrthoDB" id="275353at2759"/>
<dbReference type="PROSITE" id="PS00111">
    <property type="entry name" value="PGLYCERATE_KINASE"/>
    <property type="match status" value="1"/>
</dbReference>
<feature type="binding site" evidence="19">
    <location>
        <position position="124"/>
    </location>
    <ligand>
        <name>(2R)-3-phosphoglycerate</name>
        <dbReference type="ChEBI" id="CHEBI:58272"/>
    </ligand>
</feature>
<feature type="binding site" evidence="20">
    <location>
        <position position="221"/>
    </location>
    <ligand>
        <name>ATP</name>
        <dbReference type="ChEBI" id="CHEBI:30616"/>
    </ligand>
</feature>
<name>A0A9P5S875_9FUNG</name>
<proteinExistence type="inferred from homology"/>
<dbReference type="InterPro" id="IPR036043">
    <property type="entry name" value="Phosphoglycerate_kinase_sf"/>
</dbReference>
<dbReference type="FunFam" id="3.40.50.1260:FF:000003">
    <property type="entry name" value="Phosphoglycerate kinase"/>
    <property type="match status" value="1"/>
</dbReference>
<organism evidence="23 24">
    <name type="scientific">Linnemannia schmuckeri</name>
    <dbReference type="NCBI Taxonomy" id="64567"/>
    <lineage>
        <taxon>Eukaryota</taxon>
        <taxon>Fungi</taxon>
        <taxon>Fungi incertae sedis</taxon>
        <taxon>Mucoromycota</taxon>
        <taxon>Mortierellomycotina</taxon>
        <taxon>Mortierellomycetes</taxon>
        <taxon>Mortierellales</taxon>
        <taxon>Mortierellaceae</taxon>
        <taxon>Linnemannia</taxon>
    </lineage>
</organism>
<feature type="binding site" evidence="19">
    <location>
        <begin position="26"/>
        <end position="28"/>
    </location>
    <ligand>
        <name>substrate</name>
    </ligand>
</feature>
<dbReference type="HAMAP" id="MF_00145">
    <property type="entry name" value="Phosphoglyc_kinase"/>
    <property type="match status" value="1"/>
</dbReference>
<evidence type="ECO:0000256" key="16">
    <source>
        <dbReference type="ARBA" id="ARBA00023128"/>
    </source>
</evidence>
<dbReference type="PRINTS" id="PR00477">
    <property type="entry name" value="PHGLYCKINASE"/>
</dbReference>
<evidence type="ECO:0000256" key="11">
    <source>
        <dbReference type="ARBA" id="ARBA00022723"/>
    </source>
</evidence>
<comment type="catalytic activity">
    <reaction evidence="1 21">
        <text>(2R)-3-phosphoglycerate + ATP = (2R)-3-phospho-glyceroyl phosphate + ADP</text>
        <dbReference type="Rhea" id="RHEA:14801"/>
        <dbReference type="ChEBI" id="CHEBI:30616"/>
        <dbReference type="ChEBI" id="CHEBI:57604"/>
        <dbReference type="ChEBI" id="CHEBI:58272"/>
        <dbReference type="ChEBI" id="CHEBI:456216"/>
        <dbReference type="EC" id="2.7.2.3"/>
    </reaction>
</comment>
<evidence type="ECO:0000256" key="13">
    <source>
        <dbReference type="ARBA" id="ARBA00022777"/>
    </source>
</evidence>
<feature type="binding site" evidence="19">
    <location>
        <position position="41"/>
    </location>
    <ligand>
        <name>(2R)-3-phosphoglycerate</name>
        <dbReference type="ChEBI" id="CHEBI:58272"/>
    </ligand>
</feature>
<evidence type="ECO:0000256" key="18">
    <source>
        <dbReference type="ARBA" id="ARBA00049965"/>
    </source>
</evidence>
<dbReference type="Pfam" id="PF00162">
    <property type="entry name" value="PGK"/>
    <property type="match status" value="1"/>
</dbReference>
<dbReference type="GO" id="GO:0046872">
    <property type="term" value="F:metal ion binding"/>
    <property type="evidence" value="ECO:0007669"/>
    <property type="project" value="UniProtKB-KW"/>
</dbReference>
<dbReference type="GO" id="GO:0005739">
    <property type="term" value="C:mitochondrion"/>
    <property type="evidence" value="ECO:0007669"/>
    <property type="project" value="UniProtKB-SubCell"/>
</dbReference>
<protein>
    <recommendedName>
        <fullName evidence="8 21">Phosphoglycerate kinase</fullName>
        <ecNumber evidence="8 21">2.7.2.3</ecNumber>
    </recommendedName>
</protein>
<evidence type="ECO:0000256" key="19">
    <source>
        <dbReference type="PIRSR" id="PIRSR000724-1"/>
    </source>
</evidence>
<evidence type="ECO:0000313" key="24">
    <source>
        <dbReference type="Proteomes" id="UP000748756"/>
    </source>
</evidence>
<dbReference type="Gene3D" id="3.40.50.1260">
    <property type="entry name" value="Phosphoglycerate kinase, N-terminal domain"/>
    <property type="match status" value="4"/>
</dbReference>
<evidence type="ECO:0000256" key="1">
    <source>
        <dbReference type="ARBA" id="ARBA00000642"/>
    </source>
</evidence>
<dbReference type="InterPro" id="IPR015911">
    <property type="entry name" value="Phosphoglycerate_kinase_CS"/>
</dbReference>
<evidence type="ECO:0000256" key="22">
    <source>
        <dbReference type="RuleBase" id="RU000696"/>
    </source>
</evidence>
<dbReference type="GO" id="GO:0006096">
    <property type="term" value="P:glycolytic process"/>
    <property type="evidence" value="ECO:0007669"/>
    <property type="project" value="UniProtKB-KW"/>
</dbReference>
<dbReference type="EC" id="2.7.2.3" evidence="8 21"/>
<keyword evidence="15" id="KW-0460">Magnesium</keyword>
<dbReference type="GO" id="GO:0005829">
    <property type="term" value="C:cytosol"/>
    <property type="evidence" value="ECO:0007669"/>
    <property type="project" value="TreeGrafter"/>
</dbReference>
<keyword evidence="16" id="KW-0496">Mitochondrion</keyword>
<feature type="binding site" evidence="19">
    <location>
        <begin position="65"/>
        <end position="68"/>
    </location>
    <ligand>
        <name>substrate</name>
    </ligand>
</feature>
<evidence type="ECO:0000256" key="17">
    <source>
        <dbReference type="ARBA" id="ARBA00023152"/>
    </source>
</evidence>
<keyword evidence="13 21" id="KW-0418">Kinase</keyword>
<evidence type="ECO:0000256" key="21">
    <source>
        <dbReference type="RuleBase" id="RU000532"/>
    </source>
</evidence>
<comment type="subunit">
    <text evidence="7 22">Monomer.</text>
</comment>
<evidence type="ECO:0000256" key="8">
    <source>
        <dbReference type="ARBA" id="ARBA00013061"/>
    </source>
</evidence>
<comment type="cofactor">
    <cofactor evidence="2">
        <name>Mg(2+)</name>
        <dbReference type="ChEBI" id="CHEBI:18420"/>
    </cofactor>
</comment>
<comment type="similarity">
    <text evidence="6 21">Belongs to the phosphoglycerate kinase family.</text>
</comment>
<evidence type="ECO:0000256" key="10">
    <source>
        <dbReference type="ARBA" id="ARBA00022679"/>
    </source>
</evidence>
<evidence type="ECO:0000256" key="15">
    <source>
        <dbReference type="ARBA" id="ARBA00022842"/>
    </source>
</evidence>
<dbReference type="InterPro" id="IPR015824">
    <property type="entry name" value="Phosphoglycerate_kinase_N"/>
</dbReference>
<feature type="binding site" evidence="20">
    <location>
        <position position="345"/>
    </location>
    <ligand>
        <name>ATP</name>
        <dbReference type="ChEBI" id="CHEBI:30616"/>
    </ligand>
</feature>
<dbReference type="EMBL" id="JAAAUQ010000001">
    <property type="protein sequence ID" value="KAF9157115.1"/>
    <property type="molecule type" value="Genomic_DNA"/>
</dbReference>
<dbReference type="GO" id="GO:0043531">
    <property type="term" value="F:ADP binding"/>
    <property type="evidence" value="ECO:0007669"/>
    <property type="project" value="TreeGrafter"/>
</dbReference>
<sequence>MSNKLSEKLVIDQVDFHGKRVLMRVDFNVPFADGKISNNARIVAAIPSIKYALDHGAASVVLMSHLGRPDGKKVEKYSLAPVAKELSTLLHKDVEFLDECVGEKVESACAAAKDGKVILLENLRFHIEEEGKVKDKEGNVTKATEADVQKFRASLSKLGDVYVNDAFGTAHRAHSSVVGIDLPIRAAGLLMKKELQFFAQVLEEPKKPFLAILGGAKVSDKIQLIENLMDKVDAMIIGGGMAFTFKKTLENVKIGNSLFDKDGAEIVGKLVETAKAKNVKLYLPVDYVTADSFSATAKVGYATDETGIPDGWLGLDCGEKSNKIFAEAIAGAKTILWNGPAGVFEFDAFAKGTKAALDAVWDAVDKISHVSTGGGASLELLEGKNLPGVAALSVKA</sequence>
<dbReference type="Proteomes" id="UP000748756">
    <property type="component" value="Unassembled WGS sequence"/>
</dbReference>
<reference evidence="23" key="1">
    <citation type="journal article" date="2020" name="Fungal Divers.">
        <title>Resolving the Mortierellaceae phylogeny through synthesis of multi-gene phylogenetics and phylogenomics.</title>
        <authorList>
            <person name="Vandepol N."/>
            <person name="Liber J."/>
            <person name="Desiro A."/>
            <person name="Na H."/>
            <person name="Kennedy M."/>
            <person name="Barry K."/>
            <person name="Grigoriev I.V."/>
            <person name="Miller A.N."/>
            <person name="O'Donnell K."/>
            <person name="Stajich J.E."/>
            <person name="Bonito G."/>
        </authorList>
    </citation>
    <scope>NUCLEOTIDE SEQUENCE</scope>
    <source>
        <strain evidence="23">NRRL 6426</strain>
    </source>
</reference>
<dbReference type="PANTHER" id="PTHR11406">
    <property type="entry name" value="PHOSPHOGLYCERATE KINASE"/>
    <property type="match status" value="1"/>
</dbReference>
<dbReference type="GO" id="GO:0006094">
    <property type="term" value="P:gluconeogenesis"/>
    <property type="evidence" value="ECO:0007669"/>
    <property type="project" value="TreeGrafter"/>
</dbReference>
<keyword evidence="11" id="KW-0479">Metal-binding</keyword>
<dbReference type="AlphaFoldDB" id="A0A9P5S875"/>
<comment type="pathway">
    <text evidence="5">Carbohydrate degradation; glycolysis; pyruvate from D-glyceraldehyde 3-phosphate: step 2/5.</text>
</comment>
<dbReference type="PANTHER" id="PTHR11406:SF0">
    <property type="entry name" value="PHOSPHOGLYCERATE KINASE"/>
    <property type="match status" value="1"/>
</dbReference>
<dbReference type="GO" id="GO:0005524">
    <property type="term" value="F:ATP binding"/>
    <property type="evidence" value="ECO:0007669"/>
    <property type="project" value="UniProtKB-KW"/>
</dbReference>
<evidence type="ECO:0000256" key="12">
    <source>
        <dbReference type="ARBA" id="ARBA00022741"/>
    </source>
</evidence>
<evidence type="ECO:0000256" key="4">
    <source>
        <dbReference type="ARBA" id="ARBA00004496"/>
    </source>
</evidence>
<dbReference type="PIRSF" id="PIRSF000724">
    <property type="entry name" value="Pgk"/>
    <property type="match status" value="1"/>
</dbReference>
<comment type="function">
    <text evidence="18">Catalyzes one of the two ATP producing reactions in the glycolytic pathway via the reversible conversion of 1,3-diphosphoglycerate to 3-phosphoglycerate. Both L- and D- forms of purine and pyrimidine nucleotides can be used as substrates, but the activity is much lower on pyrimidines. Negatively regulates the biosynthesis of acetyl-CoA from pyruvate in the mitochondrion.</text>
</comment>
<comment type="subcellular location">
    <subcellularLocation>
        <location evidence="4">Cytoplasm</location>
    </subcellularLocation>
    <subcellularLocation>
        <location evidence="3">Mitochondrion</location>
    </subcellularLocation>
</comment>
<keyword evidence="17" id="KW-0324">Glycolysis</keyword>
<evidence type="ECO:0000256" key="2">
    <source>
        <dbReference type="ARBA" id="ARBA00001946"/>
    </source>
</evidence>